<evidence type="ECO:0000256" key="6">
    <source>
        <dbReference type="ARBA" id="ARBA00023098"/>
    </source>
</evidence>
<feature type="transmembrane region" description="Helical" evidence="9">
    <location>
        <begin position="109"/>
        <end position="126"/>
    </location>
</feature>
<organism evidence="11 12">
    <name type="scientific">Zasmidium cellare</name>
    <name type="common">Wine cellar mold</name>
    <name type="synonym">Racodium cellare</name>
    <dbReference type="NCBI Taxonomy" id="395010"/>
    <lineage>
        <taxon>Eukaryota</taxon>
        <taxon>Fungi</taxon>
        <taxon>Dikarya</taxon>
        <taxon>Ascomycota</taxon>
        <taxon>Pezizomycotina</taxon>
        <taxon>Dothideomycetes</taxon>
        <taxon>Dothideomycetidae</taxon>
        <taxon>Mycosphaerellales</taxon>
        <taxon>Mycosphaerellaceae</taxon>
        <taxon>Zasmidium</taxon>
    </lineage>
</organism>
<dbReference type="InterPro" id="IPR013866">
    <property type="entry name" value="Sphingolipid_d4-desaturase_N"/>
</dbReference>
<sequence>MQKEEIERKKEFFWTYTEEPHRSRREAIIAAHPEVLKLCGPDPWTAVLLLAVGALQTTCALLLRHTPVFSWTFLLTAYIVGATSNQNIFLGIHEVSHNLVFRSPLANRLFAIVANLPIGIPYSALFRPYHLTHHKSLGINGYDTDLPTAFEAWLLDSVAGKAFFCTFQMFFYAFRPLFIYKVPFAWIQGLNLAAQITFDVWFGRQFGRSALLYLVISSVFACSLHPCAGHFIAEHYVFDAASRELLITGEQPRTETYSYYGPLNILTYNVGLHNEHHDLPAIPWSRLWKLHTIANEFYRDLPQHRSWIGVLWCFIWDKNVGMLCRIKRQNGGRKIGGGTESHARPGFQ</sequence>
<keyword evidence="4 9" id="KW-1133">Transmembrane helix</keyword>
<feature type="transmembrane region" description="Helical" evidence="9">
    <location>
        <begin position="210"/>
        <end position="233"/>
    </location>
</feature>
<evidence type="ECO:0000256" key="7">
    <source>
        <dbReference type="ARBA" id="ARBA00023136"/>
    </source>
</evidence>
<dbReference type="SMART" id="SM01269">
    <property type="entry name" value="Lipid_DES"/>
    <property type="match status" value="1"/>
</dbReference>
<proteinExistence type="inferred from homology"/>
<evidence type="ECO:0000259" key="10">
    <source>
        <dbReference type="SMART" id="SM01269"/>
    </source>
</evidence>
<dbReference type="InterPro" id="IPR011388">
    <property type="entry name" value="DES1/DES2"/>
</dbReference>
<keyword evidence="5 8" id="KW-0560">Oxidoreductase</keyword>
<dbReference type="PIRSF" id="PIRSF017228">
    <property type="entry name" value="Sphnglp_dlt4_des"/>
    <property type="match status" value="1"/>
</dbReference>
<dbReference type="Pfam" id="PF00487">
    <property type="entry name" value="FA_desaturase"/>
    <property type="match status" value="1"/>
</dbReference>
<name>A0ABR0EL17_ZASCE</name>
<dbReference type="InterPro" id="IPR005804">
    <property type="entry name" value="FA_desaturase_dom"/>
</dbReference>
<evidence type="ECO:0000256" key="3">
    <source>
        <dbReference type="ARBA" id="ARBA00022692"/>
    </source>
</evidence>
<dbReference type="CDD" id="cd03508">
    <property type="entry name" value="Delta4-sphingolipid-FADS-like"/>
    <property type="match status" value="1"/>
</dbReference>
<reference evidence="11 12" key="1">
    <citation type="journal article" date="2023" name="G3 (Bethesda)">
        <title>A chromosome-level genome assembly of Zasmidium syzygii isolated from banana leaves.</title>
        <authorList>
            <person name="van Westerhoven A.C."/>
            <person name="Mehrabi R."/>
            <person name="Talebi R."/>
            <person name="Steentjes M.B.F."/>
            <person name="Corcolon B."/>
            <person name="Chong P.A."/>
            <person name="Kema G.H.J."/>
            <person name="Seidl M.F."/>
        </authorList>
    </citation>
    <scope>NUCLEOTIDE SEQUENCE [LARGE SCALE GENOMIC DNA]</scope>
    <source>
        <strain evidence="11 12">P124</strain>
    </source>
</reference>
<keyword evidence="3 9" id="KW-0812">Transmembrane</keyword>
<feature type="transmembrane region" description="Helical" evidence="9">
    <location>
        <begin position="68"/>
        <end position="89"/>
    </location>
</feature>
<evidence type="ECO:0000256" key="9">
    <source>
        <dbReference type="SAM" id="Phobius"/>
    </source>
</evidence>
<comment type="caution">
    <text evidence="11">The sequence shown here is derived from an EMBL/GenBank/DDBJ whole genome shotgun (WGS) entry which is preliminary data.</text>
</comment>
<gene>
    <name evidence="11" type="ORF">PRZ48_005704</name>
</gene>
<protein>
    <recommendedName>
        <fullName evidence="8">Sphingolipid delta(4)-desaturase</fullName>
        <ecNumber evidence="8">1.14.19.17</ecNumber>
    </recommendedName>
</protein>
<evidence type="ECO:0000313" key="12">
    <source>
        <dbReference type="Proteomes" id="UP001305779"/>
    </source>
</evidence>
<evidence type="ECO:0000256" key="4">
    <source>
        <dbReference type="ARBA" id="ARBA00022989"/>
    </source>
</evidence>
<evidence type="ECO:0000256" key="5">
    <source>
        <dbReference type="ARBA" id="ARBA00023002"/>
    </source>
</evidence>
<comment type="similarity">
    <text evidence="2 8">Belongs to the fatty acid desaturase type 1 family. DEGS subfamily.</text>
</comment>
<accession>A0ABR0EL17</accession>
<keyword evidence="8" id="KW-0746">Sphingolipid metabolism</keyword>
<comment type="function">
    <text evidence="8">Delta(4)-fatty-acid desaturase which introduces a double bond at the 4-position in the long-chain base (LCB) of ceramides.</text>
</comment>
<keyword evidence="6 8" id="KW-0443">Lipid metabolism</keyword>
<feature type="transmembrane region" description="Helical" evidence="9">
    <location>
        <begin position="178"/>
        <end position="198"/>
    </location>
</feature>
<keyword evidence="7 8" id="KW-0472">Membrane</keyword>
<dbReference type="Proteomes" id="UP001305779">
    <property type="component" value="Unassembled WGS sequence"/>
</dbReference>
<evidence type="ECO:0000313" key="11">
    <source>
        <dbReference type="EMBL" id="KAK4502279.1"/>
    </source>
</evidence>
<evidence type="ECO:0000256" key="2">
    <source>
        <dbReference type="ARBA" id="ARBA00006146"/>
    </source>
</evidence>
<feature type="domain" description="Sphingolipid delta4-desaturase N-terminal" evidence="10">
    <location>
        <begin position="7"/>
        <end position="45"/>
    </location>
</feature>
<evidence type="ECO:0000256" key="8">
    <source>
        <dbReference type="PIRNR" id="PIRNR017228"/>
    </source>
</evidence>
<comment type="pathway">
    <text evidence="8">Lipid metabolism; sphingolipid metabolism.</text>
</comment>
<dbReference type="Pfam" id="PF08557">
    <property type="entry name" value="Lipid_DES"/>
    <property type="match status" value="1"/>
</dbReference>
<dbReference type="EC" id="1.14.19.17" evidence="8"/>
<comment type="catalytic activity">
    <reaction evidence="8">
        <text>an N-acylsphinganine + 2 Fe(II)-[cytochrome b5] + O2 + 2 H(+) = an N-acylsphing-4-enine + 2 Fe(III)-[cytochrome b5] + 2 H2O</text>
        <dbReference type="Rhea" id="RHEA:46544"/>
        <dbReference type="Rhea" id="RHEA-COMP:10438"/>
        <dbReference type="Rhea" id="RHEA-COMP:10439"/>
        <dbReference type="ChEBI" id="CHEBI:15377"/>
        <dbReference type="ChEBI" id="CHEBI:15378"/>
        <dbReference type="ChEBI" id="CHEBI:15379"/>
        <dbReference type="ChEBI" id="CHEBI:29033"/>
        <dbReference type="ChEBI" id="CHEBI:29034"/>
        <dbReference type="ChEBI" id="CHEBI:31488"/>
        <dbReference type="ChEBI" id="CHEBI:52639"/>
        <dbReference type="EC" id="1.14.19.17"/>
    </reaction>
</comment>
<comment type="subcellular location">
    <subcellularLocation>
        <location evidence="1">Membrane</location>
        <topology evidence="1">Multi-pass membrane protein</topology>
    </subcellularLocation>
</comment>
<evidence type="ECO:0000256" key="1">
    <source>
        <dbReference type="ARBA" id="ARBA00004141"/>
    </source>
</evidence>
<dbReference type="PANTHER" id="PTHR12879:SF8">
    <property type="entry name" value="SPHINGOLIPID DELTA(4)-DESATURASE DES1"/>
    <property type="match status" value="1"/>
</dbReference>
<dbReference type="PANTHER" id="PTHR12879">
    <property type="entry name" value="SPHINGOLIPID DELTA 4 DESATURASE/C-4 HYDROXYLASE PROTEIN DES2"/>
    <property type="match status" value="1"/>
</dbReference>
<keyword evidence="12" id="KW-1185">Reference proteome</keyword>
<dbReference type="EMBL" id="JAXOVC010000004">
    <property type="protein sequence ID" value="KAK4502279.1"/>
    <property type="molecule type" value="Genomic_DNA"/>
</dbReference>